<comment type="caution">
    <text evidence="2">The sequence shown here is derived from an EMBL/GenBank/DDBJ whole genome shotgun (WGS) entry which is preliminary data.</text>
</comment>
<feature type="transmembrane region" description="Helical" evidence="1">
    <location>
        <begin position="52"/>
        <end position="72"/>
    </location>
</feature>
<name>A0AB35JVN3_9GAMM</name>
<protein>
    <submittedName>
        <fullName evidence="2">Uncharacterized protein</fullName>
    </submittedName>
</protein>
<feature type="transmembrane region" description="Helical" evidence="1">
    <location>
        <begin position="12"/>
        <end position="32"/>
    </location>
</feature>
<evidence type="ECO:0000256" key="1">
    <source>
        <dbReference type="SAM" id="Phobius"/>
    </source>
</evidence>
<keyword evidence="1" id="KW-1133">Transmembrane helix</keyword>
<accession>A0AB35JVN3</accession>
<reference evidence="2" key="1">
    <citation type="submission" date="2022-12" db="EMBL/GenBank/DDBJ databases">
        <title>Acinetobacter lactucae: Emerging opportunistic pathogenic species of genus Acinetobacter isolated from immunocompromised patients in clinical settings of India.</title>
        <authorList>
            <person name="Amar A.K."/>
            <person name="Sawant A.R."/>
            <person name="Meera M."/>
            <person name="Tomar A."/>
            <person name="Sistla S."/>
            <person name="Prashanth K."/>
        </authorList>
    </citation>
    <scope>NUCLEOTIDE SEQUENCE</scope>
    <source>
        <strain evidence="2">PKAL1828C</strain>
    </source>
</reference>
<proteinExistence type="predicted"/>
<dbReference type="RefSeq" id="WP_215901708.1">
    <property type="nucleotide sequence ID" value="NZ_BKIP01000029.1"/>
</dbReference>
<sequence length="140" mass="16392">MKIEPIITKTKFRLMLIFSLLFAIFSATFDAYDETFISINETLSIDPQNWELAITCLLSIIFLIIFIGLLLFKEWARKLYIYTFFPILLIYLLPSYYWTLMSGLSAIFYELGNILSTLIWGILVVPSLYQPLFKKDAEFT</sequence>
<dbReference type="AlphaFoldDB" id="A0AB35JVN3"/>
<dbReference type="EMBL" id="JALNTG010000013">
    <property type="protein sequence ID" value="MDD9319417.1"/>
    <property type="molecule type" value="Genomic_DNA"/>
</dbReference>
<feature type="transmembrane region" description="Helical" evidence="1">
    <location>
        <begin position="106"/>
        <end position="125"/>
    </location>
</feature>
<dbReference type="Proteomes" id="UP001150055">
    <property type="component" value="Unassembled WGS sequence"/>
</dbReference>
<keyword evidence="1" id="KW-0812">Transmembrane</keyword>
<evidence type="ECO:0000313" key="3">
    <source>
        <dbReference type="Proteomes" id="UP001150055"/>
    </source>
</evidence>
<keyword evidence="1" id="KW-0472">Membrane</keyword>
<organism evidence="2 3">
    <name type="scientific">Acinetobacter lactucae</name>
    <dbReference type="NCBI Taxonomy" id="1785128"/>
    <lineage>
        <taxon>Bacteria</taxon>
        <taxon>Pseudomonadati</taxon>
        <taxon>Pseudomonadota</taxon>
        <taxon>Gammaproteobacteria</taxon>
        <taxon>Moraxellales</taxon>
        <taxon>Moraxellaceae</taxon>
        <taxon>Acinetobacter</taxon>
        <taxon>Acinetobacter calcoaceticus/baumannii complex</taxon>
    </lineage>
</organism>
<evidence type="ECO:0000313" key="2">
    <source>
        <dbReference type="EMBL" id="MDD9319417.1"/>
    </source>
</evidence>
<feature type="transmembrane region" description="Helical" evidence="1">
    <location>
        <begin position="79"/>
        <end position="100"/>
    </location>
</feature>
<gene>
    <name evidence="2" type="ORF">M0O54_04630</name>
</gene>